<gene>
    <name evidence="3" type="ORF">ACFPN2_36325</name>
</gene>
<organism evidence="3 4">
    <name type="scientific">Steroidobacter flavus</name>
    <dbReference type="NCBI Taxonomy" id="1842136"/>
    <lineage>
        <taxon>Bacteria</taxon>
        <taxon>Pseudomonadati</taxon>
        <taxon>Pseudomonadota</taxon>
        <taxon>Gammaproteobacteria</taxon>
        <taxon>Steroidobacterales</taxon>
        <taxon>Steroidobacteraceae</taxon>
        <taxon>Steroidobacter</taxon>
    </lineage>
</organism>
<dbReference type="Proteomes" id="UP001595904">
    <property type="component" value="Unassembled WGS sequence"/>
</dbReference>
<dbReference type="PRINTS" id="PR00081">
    <property type="entry name" value="GDHRDH"/>
</dbReference>
<dbReference type="EMBL" id="JBHSDU010000015">
    <property type="protein sequence ID" value="MFC4314591.1"/>
    <property type="molecule type" value="Genomic_DNA"/>
</dbReference>
<comment type="similarity">
    <text evidence="2">Belongs to the short-chain dehydrogenases/reductases (SDR) family.</text>
</comment>
<accession>A0ABV8T421</accession>
<dbReference type="Pfam" id="PF00106">
    <property type="entry name" value="adh_short"/>
    <property type="match status" value="1"/>
</dbReference>
<dbReference type="RefSeq" id="WP_380605887.1">
    <property type="nucleotide sequence ID" value="NZ_JBHSDU010000015.1"/>
</dbReference>
<dbReference type="PANTHER" id="PTHR43157">
    <property type="entry name" value="PHOSPHATIDYLINOSITOL-GLYCAN BIOSYNTHESIS CLASS F PROTEIN-RELATED"/>
    <property type="match status" value="1"/>
</dbReference>
<keyword evidence="1" id="KW-0560">Oxidoreductase</keyword>
<evidence type="ECO:0000313" key="3">
    <source>
        <dbReference type="EMBL" id="MFC4314591.1"/>
    </source>
</evidence>
<protein>
    <submittedName>
        <fullName evidence="3">SDR family NAD(P)-dependent oxidoreductase</fullName>
    </submittedName>
</protein>
<comment type="caution">
    <text evidence="3">The sequence shown here is derived from an EMBL/GenBank/DDBJ whole genome shotgun (WGS) entry which is preliminary data.</text>
</comment>
<dbReference type="SUPFAM" id="SSF51735">
    <property type="entry name" value="NAD(P)-binding Rossmann-fold domains"/>
    <property type="match status" value="1"/>
</dbReference>
<evidence type="ECO:0000313" key="4">
    <source>
        <dbReference type="Proteomes" id="UP001595904"/>
    </source>
</evidence>
<dbReference type="Gene3D" id="3.40.50.720">
    <property type="entry name" value="NAD(P)-binding Rossmann-like Domain"/>
    <property type="match status" value="1"/>
</dbReference>
<evidence type="ECO:0000256" key="1">
    <source>
        <dbReference type="ARBA" id="ARBA00023002"/>
    </source>
</evidence>
<dbReference type="PRINTS" id="PR00080">
    <property type="entry name" value="SDRFAMILY"/>
</dbReference>
<name>A0ABV8T421_9GAMM</name>
<sequence>MNQARVAVVTGASSGIGKAAAQALATQGWRVIGLGRDPHRTAAAEATIRAAAPGANVTMIRADLSLMSEARRAAEEIISCTDRVDVLLNNAGGVRNRLEMTTEGLESTFASNHLGHFVLTTRLLPLLRAAAAQSQPGATRIVSVSSSGHERCPGLNWDDLQVLRNFTTGGAYTNAKLANILFTRALAKRLTPEGIVAHAMHPGVVDSNFVNHADDAMQKYMATLKDISLTPEVAADTLVWLATAEGPGRTSGGYYHQRAAVASSLAAQDEAAAERLWKESEALVARVLGGTQ</sequence>
<dbReference type="InterPro" id="IPR002347">
    <property type="entry name" value="SDR_fam"/>
</dbReference>
<evidence type="ECO:0000256" key="2">
    <source>
        <dbReference type="RuleBase" id="RU000363"/>
    </source>
</evidence>
<dbReference type="InterPro" id="IPR036291">
    <property type="entry name" value="NAD(P)-bd_dom_sf"/>
</dbReference>
<proteinExistence type="inferred from homology"/>
<keyword evidence="4" id="KW-1185">Reference proteome</keyword>
<reference evidence="4" key="1">
    <citation type="journal article" date="2019" name="Int. J. Syst. Evol. Microbiol.">
        <title>The Global Catalogue of Microorganisms (GCM) 10K type strain sequencing project: providing services to taxonomists for standard genome sequencing and annotation.</title>
        <authorList>
            <consortium name="The Broad Institute Genomics Platform"/>
            <consortium name="The Broad Institute Genome Sequencing Center for Infectious Disease"/>
            <person name="Wu L."/>
            <person name="Ma J."/>
        </authorList>
    </citation>
    <scope>NUCLEOTIDE SEQUENCE [LARGE SCALE GENOMIC DNA]</scope>
    <source>
        <strain evidence="4">CGMCC 1.10759</strain>
    </source>
</reference>
<dbReference type="PANTHER" id="PTHR43157:SF31">
    <property type="entry name" value="PHOSPHATIDYLINOSITOL-GLYCAN BIOSYNTHESIS CLASS F PROTEIN"/>
    <property type="match status" value="1"/>
</dbReference>